<gene>
    <name evidence="2" type="ordered locus">Hoch_1564</name>
</gene>
<feature type="transmembrane region" description="Helical" evidence="1">
    <location>
        <begin position="105"/>
        <end position="124"/>
    </location>
</feature>
<keyword evidence="1" id="KW-0812">Transmembrane</keyword>
<dbReference type="EMBL" id="CP001804">
    <property type="protein sequence ID" value="ACY14115.1"/>
    <property type="molecule type" value="Genomic_DNA"/>
</dbReference>
<keyword evidence="3" id="KW-1185">Reference proteome</keyword>
<feature type="transmembrane region" description="Helical" evidence="1">
    <location>
        <begin position="144"/>
        <end position="163"/>
    </location>
</feature>
<protein>
    <recommendedName>
        <fullName evidence="4">Lipoprotein</fullName>
    </recommendedName>
</protein>
<accession>D0LVY1</accession>
<reference evidence="2 3" key="1">
    <citation type="journal article" date="2010" name="Stand. Genomic Sci.">
        <title>Complete genome sequence of Haliangium ochraceum type strain (SMP-2).</title>
        <authorList>
            <consortium name="US DOE Joint Genome Institute (JGI-PGF)"/>
            <person name="Ivanova N."/>
            <person name="Daum C."/>
            <person name="Lang E."/>
            <person name="Abt B."/>
            <person name="Kopitz M."/>
            <person name="Saunders E."/>
            <person name="Lapidus A."/>
            <person name="Lucas S."/>
            <person name="Glavina Del Rio T."/>
            <person name="Nolan M."/>
            <person name="Tice H."/>
            <person name="Copeland A."/>
            <person name="Cheng J.F."/>
            <person name="Chen F."/>
            <person name="Bruce D."/>
            <person name="Goodwin L."/>
            <person name="Pitluck S."/>
            <person name="Mavromatis K."/>
            <person name="Pati A."/>
            <person name="Mikhailova N."/>
            <person name="Chen A."/>
            <person name="Palaniappan K."/>
            <person name="Land M."/>
            <person name="Hauser L."/>
            <person name="Chang Y.J."/>
            <person name="Jeffries C.D."/>
            <person name="Detter J.C."/>
            <person name="Brettin T."/>
            <person name="Rohde M."/>
            <person name="Goker M."/>
            <person name="Bristow J."/>
            <person name="Markowitz V."/>
            <person name="Eisen J.A."/>
            <person name="Hugenholtz P."/>
            <person name="Kyrpides N.C."/>
            <person name="Klenk H.P."/>
        </authorList>
    </citation>
    <scope>NUCLEOTIDE SEQUENCE [LARGE SCALE GENOMIC DNA]</scope>
    <source>
        <strain evidence="3">DSM 14365 / CIP 107738 / JCM 11303 / AJ 13395 / SMP-2</strain>
    </source>
</reference>
<keyword evidence="1" id="KW-0472">Membrane</keyword>
<evidence type="ECO:0008006" key="4">
    <source>
        <dbReference type="Google" id="ProtNLM"/>
    </source>
</evidence>
<evidence type="ECO:0000313" key="2">
    <source>
        <dbReference type="EMBL" id="ACY14115.1"/>
    </source>
</evidence>
<dbReference type="RefSeq" id="WP_012826724.1">
    <property type="nucleotide sequence ID" value="NC_013440.1"/>
</dbReference>
<feature type="transmembrane region" description="Helical" evidence="1">
    <location>
        <begin position="20"/>
        <end position="42"/>
    </location>
</feature>
<dbReference type="KEGG" id="hoh:Hoch_1564"/>
<dbReference type="HOGENOM" id="CLU_1370541_0_0_7"/>
<evidence type="ECO:0000313" key="3">
    <source>
        <dbReference type="Proteomes" id="UP000001880"/>
    </source>
</evidence>
<organism evidence="2 3">
    <name type="scientific">Haliangium ochraceum (strain DSM 14365 / JCM 11303 / SMP-2)</name>
    <dbReference type="NCBI Taxonomy" id="502025"/>
    <lineage>
        <taxon>Bacteria</taxon>
        <taxon>Pseudomonadati</taxon>
        <taxon>Myxococcota</taxon>
        <taxon>Polyangia</taxon>
        <taxon>Haliangiales</taxon>
        <taxon>Kofleriaceae</taxon>
        <taxon>Haliangium</taxon>
    </lineage>
</organism>
<name>D0LVY1_HALO1</name>
<dbReference type="AlphaFoldDB" id="D0LVY1"/>
<dbReference type="PROSITE" id="PS51257">
    <property type="entry name" value="PROKAR_LIPOPROTEIN"/>
    <property type="match status" value="1"/>
</dbReference>
<evidence type="ECO:0000256" key="1">
    <source>
        <dbReference type="SAM" id="Phobius"/>
    </source>
</evidence>
<dbReference type="Proteomes" id="UP000001880">
    <property type="component" value="Chromosome"/>
</dbReference>
<keyword evidence="1" id="KW-1133">Transmembrane helix</keyword>
<sequence length="199" mass="20881">MPSTQKLDPQPCVRPRASRYLGPLALALLGLLSACTQIHRVSSVPEHAMGKRFDVTLRDGRSVHATAMVTPTGTVWVTEESPEVIPVSQVESFERPARHIGRRHGLMLGAVLGAATGVVIGYRYGDDPDPVGIVQPPFNAATKAKFVGVGVGLVGAAVGAVIGRQVGGAQRYILDTPTRLRLGAAPTQGGAKATLGWSF</sequence>
<proteinExistence type="predicted"/>